<keyword evidence="2" id="KW-1133">Transmembrane helix</keyword>
<feature type="transmembrane region" description="Helical" evidence="2">
    <location>
        <begin position="149"/>
        <end position="173"/>
    </location>
</feature>
<evidence type="ECO:0000256" key="1">
    <source>
        <dbReference type="SAM" id="MobiDB-lite"/>
    </source>
</evidence>
<evidence type="ECO:0000313" key="4">
    <source>
        <dbReference type="Proteomes" id="UP001351900"/>
    </source>
</evidence>
<feature type="transmembrane region" description="Helical" evidence="2">
    <location>
        <begin position="82"/>
        <end position="103"/>
    </location>
</feature>
<keyword evidence="4" id="KW-1185">Reference proteome</keyword>
<gene>
    <name evidence="3" type="ORF">V2V91_08300</name>
</gene>
<comment type="caution">
    <text evidence="3">The sequence shown here is derived from an EMBL/GenBank/DDBJ whole genome shotgun (WGS) entry which is preliminary data.</text>
</comment>
<keyword evidence="2" id="KW-0472">Membrane</keyword>
<evidence type="ECO:0000313" key="3">
    <source>
        <dbReference type="EMBL" id="MEF2255135.1"/>
    </source>
</evidence>
<dbReference type="Proteomes" id="UP001351900">
    <property type="component" value="Unassembled WGS sequence"/>
</dbReference>
<feature type="compositionally biased region" description="Acidic residues" evidence="1">
    <location>
        <begin position="1"/>
        <end position="18"/>
    </location>
</feature>
<name>A0ABU7V620_9MICO</name>
<protein>
    <submittedName>
        <fullName evidence="3">DNA polymerase III subunit gamma/tau</fullName>
    </submittedName>
</protein>
<evidence type="ECO:0000256" key="2">
    <source>
        <dbReference type="SAM" id="Phobius"/>
    </source>
</evidence>
<sequence length="175" mass="18071">MSTDRDDDALSWGDDDPTLDAGSALPPGYVAVGKGSETVAPKQAAATDAESGSRTDAAVSAPGDERGDADTGAAPAAGMSNAALITLGIFGGVYALESIGWIIGGLRLQQYAEFLVAPLAYQVSLWLAVLTPLIWFVTVLLLTRGSRSWVRVLLLAAGALLVLPWPFIMVGAIGQ</sequence>
<reference evidence="3 4" key="1">
    <citation type="submission" date="2024-01" db="EMBL/GenBank/DDBJ databases">
        <title>the genome sequence of strain Microbacterium schleiferi NBRC 15075.</title>
        <authorList>
            <person name="Ding Y."/>
            <person name="Zhang G."/>
        </authorList>
    </citation>
    <scope>NUCLEOTIDE SEQUENCE [LARGE SCALE GENOMIC DNA]</scope>
    <source>
        <strain evidence="3 4">NBRC 15075</strain>
    </source>
</reference>
<accession>A0ABU7V620</accession>
<keyword evidence="2" id="KW-0812">Transmembrane</keyword>
<dbReference type="RefSeq" id="WP_331791478.1">
    <property type="nucleotide sequence ID" value="NZ_BAAAUO010000012.1"/>
</dbReference>
<feature type="transmembrane region" description="Helical" evidence="2">
    <location>
        <begin position="123"/>
        <end position="142"/>
    </location>
</feature>
<dbReference type="EMBL" id="JAZHOV010000004">
    <property type="protein sequence ID" value="MEF2255135.1"/>
    <property type="molecule type" value="Genomic_DNA"/>
</dbReference>
<organism evidence="3 4">
    <name type="scientific">Microbacterium schleiferi</name>
    <dbReference type="NCBI Taxonomy" id="69362"/>
    <lineage>
        <taxon>Bacteria</taxon>
        <taxon>Bacillati</taxon>
        <taxon>Actinomycetota</taxon>
        <taxon>Actinomycetes</taxon>
        <taxon>Micrococcales</taxon>
        <taxon>Microbacteriaceae</taxon>
        <taxon>Microbacterium</taxon>
    </lineage>
</organism>
<feature type="region of interest" description="Disordered" evidence="1">
    <location>
        <begin position="1"/>
        <end position="72"/>
    </location>
</feature>
<proteinExistence type="predicted"/>